<sequence>MAVPGIELTIYLKKIWCHILHFRNIKNILECNTLLNRRKYFKIFKMYNYAHLEFHFKN</sequence>
<reference evidence="1" key="2">
    <citation type="journal article" date="2015" name="Data Brief">
        <title>Shoot transcriptome of the giant reed, Arundo donax.</title>
        <authorList>
            <person name="Barrero R.A."/>
            <person name="Guerrero F.D."/>
            <person name="Moolhuijzen P."/>
            <person name="Goolsby J.A."/>
            <person name="Tidwell J."/>
            <person name="Bellgard S.E."/>
            <person name="Bellgard M.I."/>
        </authorList>
    </citation>
    <scope>NUCLEOTIDE SEQUENCE</scope>
    <source>
        <tissue evidence="1">Shoot tissue taken approximately 20 cm above the soil surface</tissue>
    </source>
</reference>
<proteinExistence type="predicted"/>
<protein>
    <submittedName>
        <fullName evidence="1">Uncharacterized protein</fullName>
    </submittedName>
</protein>
<dbReference type="AlphaFoldDB" id="A0A0A9G4X2"/>
<evidence type="ECO:0000313" key="1">
    <source>
        <dbReference type="EMBL" id="JAE15698.1"/>
    </source>
</evidence>
<dbReference type="EMBL" id="GBRH01182198">
    <property type="protein sequence ID" value="JAE15698.1"/>
    <property type="molecule type" value="Transcribed_RNA"/>
</dbReference>
<accession>A0A0A9G4X2</accession>
<organism evidence="1">
    <name type="scientific">Arundo donax</name>
    <name type="common">Giant reed</name>
    <name type="synonym">Donax arundinaceus</name>
    <dbReference type="NCBI Taxonomy" id="35708"/>
    <lineage>
        <taxon>Eukaryota</taxon>
        <taxon>Viridiplantae</taxon>
        <taxon>Streptophyta</taxon>
        <taxon>Embryophyta</taxon>
        <taxon>Tracheophyta</taxon>
        <taxon>Spermatophyta</taxon>
        <taxon>Magnoliopsida</taxon>
        <taxon>Liliopsida</taxon>
        <taxon>Poales</taxon>
        <taxon>Poaceae</taxon>
        <taxon>PACMAD clade</taxon>
        <taxon>Arundinoideae</taxon>
        <taxon>Arundineae</taxon>
        <taxon>Arundo</taxon>
    </lineage>
</organism>
<name>A0A0A9G4X2_ARUDO</name>
<reference evidence="1" key="1">
    <citation type="submission" date="2014-09" db="EMBL/GenBank/DDBJ databases">
        <authorList>
            <person name="Magalhaes I.L.F."/>
            <person name="Oliveira U."/>
            <person name="Santos F.R."/>
            <person name="Vidigal T.H.D.A."/>
            <person name="Brescovit A.D."/>
            <person name="Santos A.J."/>
        </authorList>
    </citation>
    <scope>NUCLEOTIDE SEQUENCE</scope>
    <source>
        <tissue evidence="1">Shoot tissue taken approximately 20 cm above the soil surface</tissue>
    </source>
</reference>